<protein>
    <submittedName>
        <fullName evidence="1">Uncharacterized protein</fullName>
    </submittedName>
</protein>
<gene>
    <name evidence="1" type="ORF">XNOV1_A018091</name>
</gene>
<dbReference type="AlphaFoldDB" id="A0AAV1F416"/>
<keyword evidence="2" id="KW-1185">Reference proteome</keyword>
<sequence length="114" mass="12777">MIKISWSSGMKCRSVEVKNVMVSYDKSFIVEMVMCSGLLVRLSVFGHRDRLPLVVVSIVDLPLQFPFPRQSVSCLLTGLTCTERNKDAVSQLFSSLSPRTVNLKHSFCSVCVYV</sequence>
<evidence type="ECO:0000313" key="1">
    <source>
        <dbReference type="EMBL" id="CAJ1055705.1"/>
    </source>
</evidence>
<dbReference type="Proteomes" id="UP001178508">
    <property type="component" value="Chromosome 4"/>
</dbReference>
<evidence type="ECO:0000313" key="2">
    <source>
        <dbReference type="Proteomes" id="UP001178508"/>
    </source>
</evidence>
<organism evidence="1 2">
    <name type="scientific">Xyrichtys novacula</name>
    <name type="common">Pearly razorfish</name>
    <name type="synonym">Hemipteronotus novacula</name>
    <dbReference type="NCBI Taxonomy" id="13765"/>
    <lineage>
        <taxon>Eukaryota</taxon>
        <taxon>Metazoa</taxon>
        <taxon>Chordata</taxon>
        <taxon>Craniata</taxon>
        <taxon>Vertebrata</taxon>
        <taxon>Euteleostomi</taxon>
        <taxon>Actinopterygii</taxon>
        <taxon>Neopterygii</taxon>
        <taxon>Teleostei</taxon>
        <taxon>Neoteleostei</taxon>
        <taxon>Acanthomorphata</taxon>
        <taxon>Eupercaria</taxon>
        <taxon>Labriformes</taxon>
        <taxon>Labridae</taxon>
        <taxon>Xyrichtys</taxon>
    </lineage>
</organism>
<dbReference type="EMBL" id="OY660867">
    <property type="protein sequence ID" value="CAJ1055705.1"/>
    <property type="molecule type" value="Genomic_DNA"/>
</dbReference>
<reference evidence="1" key="1">
    <citation type="submission" date="2023-08" db="EMBL/GenBank/DDBJ databases">
        <authorList>
            <person name="Alioto T."/>
            <person name="Alioto T."/>
            <person name="Gomez Garrido J."/>
        </authorList>
    </citation>
    <scope>NUCLEOTIDE SEQUENCE</scope>
</reference>
<accession>A0AAV1F416</accession>
<proteinExistence type="predicted"/>
<name>A0AAV1F416_XYRNO</name>